<proteinExistence type="predicted"/>
<reference evidence="1" key="1">
    <citation type="journal article" date="2012" name="PLoS ONE">
        <title>Gene sets for utilization of primary and secondary nutrition supplies in the distal gut of endangered iberian lynx.</title>
        <authorList>
            <person name="Alcaide M."/>
            <person name="Messina E."/>
            <person name="Richter M."/>
            <person name="Bargiela R."/>
            <person name="Peplies J."/>
            <person name="Huws S.A."/>
            <person name="Newbold C.J."/>
            <person name="Golyshin P.N."/>
            <person name="Simon M.A."/>
            <person name="Lopez G."/>
            <person name="Yakimov M.M."/>
            <person name="Ferrer M."/>
        </authorList>
    </citation>
    <scope>NUCLEOTIDE SEQUENCE</scope>
</reference>
<dbReference type="EMBL" id="AMCI01001144">
    <property type="protein sequence ID" value="EJX06482.1"/>
    <property type="molecule type" value="Genomic_DNA"/>
</dbReference>
<name>J9GGG4_9ZZZZ</name>
<gene>
    <name evidence="1" type="ORF">EVA_05408</name>
</gene>
<evidence type="ECO:0000313" key="1">
    <source>
        <dbReference type="EMBL" id="EJX06482.1"/>
    </source>
</evidence>
<protein>
    <submittedName>
        <fullName evidence="1">Uncharacterized protein</fullName>
    </submittedName>
</protein>
<sequence>MGRNFQQGTVAITKETEIMRKRIIVNHLPVALHESGNQEQQGTLRLVEIRNDAMHYMKLIARSYNNLRCGVQYRQMVAIEISQNGFQRLNCGQRTFAALGIFIGQPLRHMQILLLGIRMTME</sequence>
<accession>J9GGG4</accession>
<comment type="caution">
    <text evidence="1">The sequence shown here is derived from an EMBL/GenBank/DDBJ whole genome shotgun (WGS) entry which is preliminary data.</text>
</comment>
<dbReference type="AlphaFoldDB" id="J9GGG4"/>
<organism evidence="1">
    <name type="scientific">gut metagenome</name>
    <dbReference type="NCBI Taxonomy" id="749906"/>
    <lineage>
        <taxon>unclassified sequences</taxon>
        <taxon>metagenomes</taxon>
        <taxon>organismal metagenomes</taxon>
    </lineage>
</organism>